<dbReference type="GO" id="GO:0034727">
    <property type="term" value="P:piecemeal microautophagy of the nucleus"/>
    <property type="evidence" value="ECO:0007669"/>
    <property type="project" value="TreeGrafter"/>
</dbReference>
<dbReference type="InParanoid" id="C5LQ32"/>
<dbReference type="AlphaFoldDB" id="C5LQ32"/>
<dbReference type="GO" id="GO:0005776">
    <property type="term" value="C:autophagosome"/>
    <property type="evidence" value="ECO:0007669"/>
    <property type="project" value="TreeGrafter"/>
</dbReference>
<dbReference type="GO" id="GO:0034045">
    <property type="term" value="C:phagophore assembly site membrane"/>
    <property type="evidence" value="ECO:0007669"/>
    <property type="project" value="TreeGrafter"/>
</dbReference>
<accession>C5LQ32</accession>
<dbReference type="Gene3D" id="3.10.20.620">
    <property type="match status" value="1"/>
</dbReference>
<feature type="domain" description="Autophagy protein ATG5 UblA" evidence="1">
    <location>
        <begin position="41"/>
        <end position="151"/>
    </location>
</feature>
<evidence type="ECO:0000313" key="2">
    <source>
        <dbReference type="EMBL" id="EER01140.1"/>
    </source>
</evidence>
<dbReference type="GO" id="GO:0044233">
    <property type="term" value="C:mitochondria-associated endoplasmic reticulum membrane contact site"/>
    <property type="evidence" value="ECO:0007669"/>
    <property type="project" value="TreeGrafter"/>
</dbReference>
<dbReference type="OMA" id="MENWEAR"/>
<keyword evidence="3" id="KW-1185">Reference proteome</keyword>
<dbReference type="OrthoDB" id="414298at2759"/>
<evidence type="ECO:0000259" key="1">
    <source>
        <dbReference type="Pfam" id="PF20638"/>
    </source>
</evidence>
<dbReference type="PANTHER" id="PTHR13040">
    <property type="entry name" value="AUTOPHAGY PROTEIN 5"/>
    <property type="match status" value="1"/>
</dbReference>
<dbReference type="InterPro" id="IPR042527">
    <property type="entry name" value="Atg5_UblA_dom_sf"/>
</dbReference>
<sequence length="176" mass="19682">MSLDISPPLHLGVTSSREEMAASPTLEHLTDPDCRELISGGRLLIEIGMSEDEVTAHQHPPPLFCHPLRTEYLVDLYTAVREHFRAFIPPLLGAASTCDTDCPLWFDVRVNGSECTSLNWTTPLGVLFDLHGPLVREGVPASMPWKITVHFMYYPSPQSIPEFKLMYSVYAAEILT</sequence>
<organism evidence="3">
    <name type="scientific">Perkinsus marinus (strain ATCC 50983 / TXsc)</name>
    <dbReference type="NCBI Taxonomy" id="423536"/>
    <lineage>
        <taxon>Eukaryota</taxon>
        <taxon>Sar</taxon>
        <taxon>Alveolata</taxon>
        <taxon>Perkinsozoa</taxon>
        <taxon>Perkinsea</taxon>
        <taxon>Perkinsida</taxon>
        <taxon>Perkinsidae</taxon>
        <taxon>Perkinsus</taxon>
    </lineage>
</organism>
<dbReference type="GO" id="GO:0006995">
    <property type="term" value="P:cellular response to nitrogen starvation"/>
    <property type="evidence" value="ECO:0007669"/>
    <property type="project" value="TreeGrafter"/>
</dbReference>
<dbReference type="Pfam" id="PF20638">
    <property type="entry name" value="ATG5_UblA"/>
    <property type="match status" value="1"/>
</dbReference>
<dbReference type="EMBL" id="GG684423">
    <property type="protein sequence ID" value="EER01140.1"/>
    <property type="molecule type" value="Genomic_DNA"/>
</dbReference>
<dbReference type="GO" id="GO:0034274">
    <property type="term" value="C:Atg12-Atg5-Atg16 complex"/>
    <property type="evidence" value="ECO:0007669"/>
    <property type="project" value="TreeGrafter"/>
</dbReference>
<dbReference type="GeneID" id="9057981"/>
<dbReference type="InterPro" id="IPR007239">
    <property type="entry name" value="Atg5"/>
</dbReference>
<dbReference type="GO" id="GO:0061908">
    <property type="term" value="C:phagophore"/>
    <property type="evidence" value="ECO:0007669"/>
    <property type="project" value="TreeGrafter"/>
</dbReference>
<reference evidence="2 3" key="1">
    <citation type="submission" date="2008-07" db="EMBL/GenBank/DDBJ databases">
        <authorList>
            <person name="El-Sayed N."/>
            <person name="Caler E."/>
            <person name="Inman J."/>
            <person name="Amedeo P."/>
            <person name="Hass B."/>
            <person name="Wortman J."/>
        </authorList>
    </citation>
    <scope>NUCLEOTIDE SEQUENCE [LARGE SCALE GENOMIC DNA]</scope>
    <source>
        <strain evidence="3">ATCC 50983 / TXsc</strain>
    </source>
</reference>
<protein>
    <recommendedName>
        <fullName evidence="1">Autophagy protein ATG5 UblA domain-containing protein</fullName>
    </recommendedName>
</protein>
<gene>
    <name evidence="2" type="ORF">Pmar_PMAR009060</name>
</gene>
<dbReference type="InterPro" id="IPR048939">
    <property type="entry name" value="ATG5_UblA"/>
</dbReference>
<evidence type="ECO:0000313" key="3">
    <source>
        <dbReference type="Proteomes" id="UP000007800"/>
    </source>
</evidence>
<dbReference type="Proteomes" id="UP000007800">
    <property type="component" value="Unassembled WGS sequence"/>
</dbReference>
<dbReference type="GO" id="GO:0019776">
    <property type="term" value="F:Atg8-family ligase activity"/>
    <property type="evidence" value="ECO:0007669"/>
    <property type="project" value="TreeGrafter"/>
</dbReference>
<dbReference type="RefSeq" id="XP_002768422.1">
    <property type="nucleotide sequence ID" value="XM_002768376.1"/>
</dbReference>
<proteinExistence type="predicted"/>
<dbReference type="PANTHER" id="PTHR13040:SF2">
    <property type="entry name" value="AUTOPHAGY PROTEIN 5"/>
    <property type="match status" value="1"/>
</dbReference>
<name>C5LQ32_PERM5</name>
<dbReference type="GO" id="GO:0000422">
    <property type="term" value="P:autophagy of mitochondrion"/>
    <property type="evidence" value="ECO:0007669"/>
    <property type="project" value="TreeGrafter"/>
</dbReference>